<name>A0A9N8HZC9_9STRA</name>
<proteinExistence type="predicted"/>
<keyword evidence="2" id="KW-1185">Reference proteome</keyword>
<evidence type="ECO:0000313" key="1">
    <source>
        <dbReference type="EMBL" id="CAB9531342.1"/>
    </source>
</evidence>
<gene>
    <name evidence="1" type="ORF">SEMRO_3444_G348081.1</name>
</gene>
<dbReference type="EMBL" id="CAICTM010003442">
    <property type="protein sequence ID" value="CAB9531342.1"/>
    <property type="molecule type" value="Genomic_DNA"/>
</dbReference>
<accession>A0A9N8HZC9</accession>
<evidence type="ECO:0000313" key="2">
    <source>
        <dbReference type="Proteomes" id="UP001153069"/>
    </source>
</evidence>
<comment type="caution">
    <text evidence="1">The sequence shown here is derived from an EMBL/GenBank/DDBJ whole genome shotgun (WGS) entry which is preliminary data.</text>
</comment>
<organism evidence="1 2">
    <name type="scientific">Seminavis robusta</name>
    <dbReference type="NCBI Taxonomy" id="568900"/>
    <lineage>
        <taxon>Eukaryota</taxon>
        <taxon>Sar</taxon>
        <taxon>Stramenopiles</taxon>
        <taxon>Ochrophyta</taxon>
        <taxon>Bacillariophyta</taxon>
        <taxon>Bacillariophyceae</taxon>
        <taxon>Bacillariophycidae</taxon>
        <taxon>Naviculales</taxon>
        <taxon>Naviculaceae</taxon>
        <taxon>Seminavis</taxon>
    </lineage>
</organism>
<dbReference type="OrthoDB" id="54226at2759"/>
<reference evidence="1" key="1">
    <citation type="submission" date="2020-06" db="EMBL/GenBank/DDBJ databases">
        <authorList>
            <consortium name="Plant Systems Biology data submission"/>
        </authorList>
    </citation>
    <scope>NUCLEOTIDE SEQUENCE</scope>
    <source>
        <strain evidence="1">D6</strain>
    </source>
</reference>
<dbReference type="AlphaFoldDB" id="A0A9N8HZC9"/>
<protein>
    <recommendedName>
        <fullName evidence="3">Reverse transcriptase zinc-binding domain-containing protein</fullName>
    </recommendedName>
</protein>
<evidence type="ECO:0008006" key="3">
    <source>
        <dbReference type="Google" id="ProtNLM"/>
    </source>
</evidence>
<sequence>MNKHEWDSDTFEDIDWKCHGRALNRLDHHRTSLTKYLCNWHPVGKRVNKYHPKYPIACASCGAPEENREHVLRCPKRQSERTAWKKALKQYTDKHNTHPMLQTLLLSALQKVLDGEDTTGIEYDDSVADIANAQAAIGWDQLLKGRLSKQWAQRQDQHLKECNLKTHRKNGQTWLTGIIQELLNQWFELWEARNHDRHGKDAQTKAQAANRQVIHELQLLYDKYTGNLRTEQAWLLQTPINTRSQWPTASIRQWINTWEPVLEESYATQLETG</sequence>
<dbReference type="Proteomes" id="UP001153069">
    <property type="component" value="Unassembled WGS sequence"/>
</dbReference>